<keyword evidence="2" id="KW-1185">Reference proteome</keyword>
<organism evidence="1 2">
    <name type="scientific">Psophocarpus tetragonolobus</name>
    <name type="common">Winged bean</name>
    <name type="synonym">Dolichos tetragonolobus</name>
    <dbReference type="NCBI Taxonomy" id="3891"/>
    <lineage>
        <taxon>Eukaryota</taxon>
        <taxon>Viridiplantae</taxon>
        <taxon>Streptophyta</taxon>
        <taxon>Embryophyta</taxon>
        <taxon>Tracheophyta</taxon>
        <taxon>Spermatophyta</taxon>
        <taxon>Magnoliopsida</taxon>
        <taxon>eudicotyledons</taxon>
        <taxon>Gunneridae</taxon>
        <taxon>Pentapetalae</taxon>
        <taxon>rosids</taxon>
        <taxon>fabids</taxon>
        <taxon>Fabales</taxon>
        <taxon>Fabaceae</taxon>
        <taxon>Papilionoideae</taxon>
        <taxon>50 kb inversion clade</taxon>
        <taxon>NPAAA clade</taxon>
        <taxon>indigoferoid/millettioid clade</taxon>
        <taxon>Phaseoleae</taxon>
        <taxon>Psophocarpus</taxon>
    </lineage>
</organism>
<sequence length="85" mass="9729">MTYARRGRVGKKKKRLLVCPFVAQRDMERGSYFGRQMGCMDLEPPLLLFRKGSNSSKAARKRISWSLVNALANKLFPLFPKLAKP</sequence>
<comment type="caution">
    <text evidence="1">The sequence shown here is derived from an EMBL/GenBank/DDBJ whole genome shotgun (WGS) entry which is preliminary data.</text>
</comment>
<evidence type="ECO:0000313" key="2">
    <source>
        <dbReference type="Proteomes" id="UP001386955"/>
    </source>
</evidence>
<proteinExistence type="predicted"/>
<name>A0AAN9SGS5_PSOTE</name>
<protein>
    <submittedName>
        <fullName evidence="1">Uncharacterized protein</fullName>
    </submittedName>
</protein>
<evidence type="ECO:0000313" key="1">
    <source>
        <dbReference type="EMBL" id="KAK7396393.1"/>
    </source>
</evidence>
<dbReference type="EMBL" id="JAYMYS010000004">
    <property type="protein sequence ID" value="KAK7396393.1"/>
    <property type="molecule type" value="Genomic_DNA"/>
</dbReference>
<dbReference type="Proteomes" id="UP001386955">
    <property type="component" value="Unassembled WGS sequence"/>
</dbReference>
<accession>A0AAN9SGS5</accession>
<dbReference type="AlphaFoldDB" id="A0AAN9SGS5"/>
<reference evidence="1 2" key="1">
    <citation type="submission" date="2024-01" db="EMBL/GenBank/DDBJ databases">
        <title>The genomes of 5 underutilized Papilionoideae crops provide insights into root nodulation and disease resistanc.</title>
        <authorList>
            <person name="Jiang F."/>
        </authorList>
    </citation>
    <scope>NUCLEOTIDE SEQUENCE [LARGE SCALE GENOMIC DNA]</scope>
    <source>
        <strain evidence="1">DUOXIRENSHENG_FW03</strain>
        <tissue evidence="1">Leaves</tissue>
    </source>
</reference>
<gene>
    <name evidence="1" type="ORF">VNO78_17373</name>
</gene>